<dbReference type="Pfam" id="PF21071">
    <property type="entry name" value="LARP1_HEAT"/>
    <property type="match status" value="1"/>
</dbReference>
<dbReference type="EMBL" id="JBAMMX010000007">
    <property type="protein sequence ID" value="KAK6936914.1"/>
    <property type="molecule type" value="Genomic_DNA"/>
</dbReference>
<dbReference type="PANTHER" id="PTHR22792:SF101">
    <property type="entry name" value="LA-RELATED PROTEIN 1A"/>
    <property type="match status" value="1"/>
</dbReference>
<dbReference type="InterPro" id="IPR036390">
    <property type="entry name" value="WH_DNA-bd_sf"/>
</dbReference>
<dbReference type="InterPro" id="IPR036388">
    <property type="entry name" value="WH-like_DNA-bd_sf"/>
</dbReference>
<evidence type="ECO:0000256" key="2">
    <source>
        <dbReference type="PROSITE-ProRule" id="PRU00332"/>
    </source>
</evidence>
<evidence type="ECO:0000313" key="5">
    <source>
        <dbReference type="EMBL" id="KAK6936914.1"/>
    </source>
</evidence>
<accession>A0AAN8ZDR7</accession>
<dbReference type="PROSITE" id="PS50961">
    <property type="entry name" value="HTH_LA"/>
    <property type="match status" value="1"/>
</dbReference>
<name>A0AAN8ZDR7_9MAGN</name>
<comment type="caution">
    <text evidence="5">The sequence shown here is derived from an EMBL/GenBank/DDBJ whole genome shotgun (WGS) entry which is preliminary data.</text>
</comment>
<dbReference type="InterPro" id="IPR006607">
    <property type="entry name" value="DM15"/>
</dbReference>
<feature type="region of interest" description="Disordered" evidence="3">
    <location>
        <begin position="17"/>
        <end position="135"/>
    </location>
</feature>
<feature type="compositionally biased region" description="Low complexity" evidence="3">
    <location>
        <begin position="658"/>
        <end position="668"/>
    </location>
</feature>
<dbReference type="Pfam" id="PF05383">
    <property type="entry name" value="La"/>
    <property type="match status" value="1"/>
</dbReference>
<dbReference type="InterPro" id="IPR006630">
    <property type="entry name" value="La_HTH"/>
</dbReference>
<proteinExistence type="predicted"/>
<evidence type="ECO:0000256" key="1">
    <source>
        <dbReference type="ARBA" id="ARBA00022884"/>
    </source>
</evidence>
<dbReference type="SMART" id="SM00684">
    <property type="entry name" value="DM15"/>
    <property type="match status" value="3"/>
</dbReference>
<dbReference type="SMART" id="SM00715">
    <property type="entry name" value="LA"/>
    <property type="match status" value="1"/>
</dbReference>
<reference evidence="5 6" key="1">
    <citation type="submission" date="2023-12" db="EMBL/GenBank/DDBJ databases">
        <title>A high-quality genome assembly for Dillenia turbinata (Dilleniales).</title>
        <authorList>
            <person name="Chanderbali A."/>
        </authorList>
    </citation>
    <scope>NUCLEOTIDE SEQUENCE [LARGE SCALE GENOMIC DNA]</scope>
    <source>
        <strain evidence="5">LSX21</strain>
        <tissue evidence="5">Leaf</tissue>
    </source>
</reference>
<feature type="compositionally biased region" description="Basic residues" evidence="3">
    <location>
        <begin position="113"/>
        <end position="127"/>
    </location>
</feature>
<dbReference type="GO" id="GO:0000339">
    <property type="term" value="F:RNA cap binding"/>
    <property type="evidence" value="ECO:0007669"/>
    <property type="project" value="InterPro"/>
</dbReference>
<keyword evidence="6" id="KW-1185">Reference proteome</keyword>
<keyword evidence="1 2" id="KW-0694">RNA-binding</keyword>
<dbReference type="PANTHER" id="PTHR22792">
    <property type="entry name" value="LUPUS LA PROTEIN-RELATED"/>
    <property type="match status" value="1"/>
</dbReference>
<organism evidence="5 6">
    <name type="scientific">Dillenia turbinata</name>
    <dbReference type="NCBI Taxonomy" id="194707"/>
    <lineage>
        <taxon>Eukaryota</taxon>
        <taxon>Viridiplantae</taxon>
        <taxon>Streptophyta</taxon>
        <taxon>Embryophyta</taxon>
        <taxon>Tracheophyta</taxon>
        <taxon>Spermatophyta</taxon>
        <taxon>Magnoliopsida</taxon>
        <taxon>eudicotyledons</taxon>
        <taxon>Gunneridae</taxon>
        <taxon>Pentapetalae</taxon>
        <taxon>Dilleniales</taxon>
        <taxon>Dilleniaceae</taxon>
        <taxon>Dillenia</taxon>
    </lineage>
</organism>
<dbReference type="SUPFAM" id="SSF46785">
    <property type="entry name" value="Winged helix' DNA-binding domain"/>
    <property type="match status" value="1"/>
</dbReference>
<dbReference type="Proteomes" id="UP001370490">
    <property type="component" value="Unassembled WGS sequence"/>
</dbReference>
<protein>
    <submittedName>
        <fullName evidence="5">La-type HTH domain</fullName>
    </submittedName>
</protein>
<evidence type="ECO:0000313" key="6">
    <source>
        <dbReference type="Proteomes" id="UP001370490"/>
    </source>
</evidence>
<dbReference type="GO" id="GO:0048255">
    <property type="term" value="P:mRNA stabilization"/>
    <property type="evidence" value="ECO:0007669"/>
    <property type="project" value="InterPro"/>
</dbReference>
<feature type="region of interest" description="Disordered" evidence="3">
    <location>
        <begin position="643"/>
        <end position="718"/>
    </location>
</feature>
<feature type="domain" description="HTH La-type RNA-binding" evidence="4">
    <location>
        <begin position="317"/>
        <end position="406"/>
    </location>
</feature>
<dbReference type="Gene3D" id="1.10.10.10">
    <property type="entry name" value="Winged helix-like DNA-binding domain superfamily/Winged helix DNA-binding domain"/>
    <property type="match status" value="1"/>
</dbReference>
<feature type="compositionally biased region" description="Polar residues" evidence="3">
    <location>
        <begin position="498"/>
        <end position="512"/>
    </location>
</feature>
<dbReference type="AlphaFoldDB" id="A0AAN8ZDR7"/>
<evidence type="ECO:0000259" key="4">
    <source>
        <dbReference type="PROSITE" id="PS50961"/>
    </source>
</evidence>
<feature type="region of interest" description="Disordered" evidence="3">
    <location>
        <begin position="456"/>
        <end position="519"/>
    </location>
</feature>
<dbReference type="CDD" id="cd07323">
    <property type="entry name" value="LAM"/>
    <property type="match status" value="1"/>
</dbReference>
<sequence>MVDDNEGERVVVAEVDHKELTDTVPKSPSPWKMPPLVEGKEGNVGGGTVMDAESWPALSDSVPKIADSMSPKPPSSATGNAGGEGEAVPPPLPQPVQGSAGQQKSHDNGKTYHSNKHQQLRHQKSGPRRNPISVPAFPVLPPYHQPPIASGFHNMVPAPQFPVPGYAYQPFPGPMPSVETHLMKPGYENPMQAFVPPMHSADGSRSLPVGEAGAYIVNYSIRRPNMQEFGGHFNHAWPQQRGFGPRDGIHMQQSTGPRPPFMRPPFFVPGPGFVGGPGFPGPASMYYVPVAPPGSIRGPHQLYLAPYHSNPGTPMFLPDTLALKDNILRQIEYYFSEGNLQNDHYLRSLMDKQGWVPISTIAEFKRVKRMSTDISFILDSLQNSDTVEVQGDKIRKRHEWSKWVATTMEQPEVQDNAGAILRGHIIEDDSMKETNDGASGFPLNNENLVETLPLIKDNPERDGSSNAEHNSSKPLSGSRAQAPALEGPDTRRLCAESNVKSSDIENTSTNFRNGKHARRSAFTRFNSQETQSTETSDLALQDLDNLANDFADTFMLDEELDIEHRTIKKDNFSSSRRIDEDEEEMLVNDQDVERLVIVTQNNKISDGTRVGVLQSKPISTEQASAINEGLYFYEQVLKAKRSNRRRSKSSIDLKDGNSRSVSSSTNSRAAEGMVGPTSCEDSENANSRKKHNKALPKLHSSQKQRLFHSNHRNYGTNRNSLGIISESPPDNSVGFFFSSTPPENYGLRTSKLSGSPNGILYGGSPPVGSLPKPFPPFQHPSHQLLEENGFRQQKYLKFHKRCLNDRKKLGIGCSEEMNTLYRFWSYFLRGMFVDSMYNEFRKYALEDAAAGYNYGVECLFSYGLEKDFREGLYWDFEHLTLDFYNKGNLYGLEKAFHHYRSAHNEKPPIKKHPELEKLLTEKYRSLDDFNRAKSTTVKEEPH</sequence>
<dbReference type="FunFam" id="1.10.10.10:FF:000131">
    <property type="entry name" value="la-related protein 1B isoform X2"/>
    <property type="match status" value="1"/>
</dbReference>
<feature type="compositionally biased region" description="Polar residues" evidence="3">
    <location>
        <begin position="464"/>
        <end position="479"/>
    </location>
</feature>
<dbReference type="InterPro" id="IPR045180">
    <property type="entry name" value="La_dom_prot"/>
</dbReference>
<evidence type="ECO:0000256" key="3">
    <source>
        <dbReference type="SAM" id="MobiDB-lite"/>
    </source>
</evidence>
<feature type="compositionally biased region" description="Basic residues" evidence="3">
    <location>
        <begin position="687"/>
        <end position="711"/>
    </location>
</feature>
<gene>
    <name evidence="5" type="ORF">RJ641_033944</name>
</gene>